<dbReference type="InterPro" id="IPR018083">
    <property type="entry name" value="Sterol_reductase_CS"/>
</dbReference>
<dbReference type="Proteomes" id="UP000000709">
    <property type="component" value="Unassembled WGS sequence"/>
</dbReference>
<dbReference type="KEGG" id="spaa:SPAPADRAFT_60137"/>
<keyword evidence="4 16" id="KW-0812">Transmembrane</keyword>
<evidence type="ECO:0000256" key="11">
    <source>
        <dbReference type="ARBA" id="ARBA00023136"/>
    </source>
</evidence>
<keyword evidence="9 16" id="KW-0756">Sterol biosynthesis</keyword>
<gene>
    <name evidence="17" type="ORF">SPAPADRAFT_60137</name>
</gene>
<organism evidence="18">
    <name type="scientific">Spathaspora passalidarum (strain NRRL Y-27907 / 11-Y1)</name>
    <dbReference type="NCBI Taxonomy" id="619300"/>
    <lineage>
        <taxon>Eukaryota</taxon>
        <taxon>Fungi</taxon>
        <taxon>Dikarya</taxon>
        <taxon>Ascomycota</taxon>
        <taxon>Saccharomycotina</taxon>
        <taxon>Pichiomycetes</taxon>
        <taxon>Debaryomycetaceae</taxon>
        <taxon>Spathaspora</taxon>
    </lineage>
</organism>
<evidence type="ECO:0000256" key="13">
    <source>
        <dbReference type="ARBA" id="ARBA00023221"/>
    </source>
</evidence>
<dbReference type="Pfam" id="PF01222">
    <property type="entry name" value="ERG4_ERG24"/>
    <property type="match status" value="1"/>
</dbReference>
<comment type="pathway">
    <text evidence="15">Steroid biosynthesis; zymosterol biosynthesis; zymosterol from lanosterol: step 2/6.</text>
</comment>
<dbReference type="eggNOG" id="KOG1435">
    <property type="taxonomic scope" value="Eukaryota"/>
</dbReference>
<evidence type="ECO:0000256" key="9">
    <source>
        <dbReference type="ARBA" id="ARBA00023011"/>
    </source>
</evidence>
<evidence type="ECO:0000256" key="1">
    <source>
        <dbReference type="ARBA" id="ARBA00004141"/>
    </source>
</evidence>
<dbReference type="AlphaFoldDB" id="G3AMD7"/>
<feature type="transmembrane region" description="Helical" evidence="16">
    <location>
        <begin position="12"/>
        <end position="35"/>
    </location>
</feature>
<evidence type="ECO:0000313" key="17">
    <source>
        <dbReference type="EMBL" id="EGW32788.1"/>
    </source>
</evidence>
<dbReference type="PANTHER" id="PTHR21257:SF52">
    <property type="entry name" value="DELTA(14)-STEROL REDUCTASE TM7SF2"/>
    <property type="match status" value="1"/>
</dbReference>
<dbReference type="GeneID" id="18873234"/>
<keyword evidence="3 16" id="KW-0444">Lipid biosynthesis</keyword>
<dbReference type="GO" id="GO:0050613">
    <property type="term" value="F:Delta14-sterol reductase activity"/>
    <property type="evidence" value="ECO:0007669"/>
    <property type="project" value="UniProtKB-EC"/>
</dbReference>
<protein>
    <recommendedName>
        <fullName evidence="16">Delta(14)-sterol reductase</fullName>
    </recommendedName>
    <alternativeName>
        <fullName evidence="16">C-14 sterol reductase</fullName>
    </alternativeName>
    <alternativeName>
        <fullName evidence="16">Sterol C14-reductase</fullName>
    </alternativeName>
</protein>
<dbReference type="GO" id="GO:0005789">
    <property type="term" value="C:endoplasmic reticulum membrane"/>
    <property type="evidence" value="ECO:0007669"/>
    <property type="project" value="TreeGrafter"/>
</dbReference>
<comment type="catalytic activity">
    <reaction evidence="14">
        <text>4,4-dimethyl-5alpha-cholesta-8,24-dien-3beta-ol + NADP(+) = 4,4-dimethyl-5alpha-cholesta-8,14,24-trien-3beta-ol + NADPH + H(+)</text>
        <dbReference type="Rhea" id="RHEA:18561"/>
        <dbReference type="ChEBI" id="CHEBI:15378"/>
        <dbReference type="ChEBI" id="CHEBI:17813"/>
        <dbReference type="ChEBI" id="CHEBI:18364"/>
        <dbReference type="ChEBI" id="CHEBI:57783"/>
        <dbReference type="ChEBI" id="CHEBI:58349"/>
        <dbReference type="EC" id="1.3.1.70"/>
    </reaction>
    <physiologicalReaction direction="right-to-left" evidence="14">
        <dbReference type="Rhea" id="RHEA:18563"/>
    </physiologicalReaction>
</comment>
<evidence type="ECO:0000256" key="15">
    <source>
        <dbReference type="ARBA" id="ARBA00060638"/>
    </source>
</evidence>
<accession>G3AMD7</accession>
<evidence type="ECO:0000256" key="7">
    <source>
        <dbReference type="ARBA" id="ARBA00022989"/>
    </source>
</evidence>
<evidence type="ECO:0000256" key="16">
    <source>
        <dbReference type="RuleBase" id="RU369120"/>
    </source>
</evidence>
<dbReference type="PANTHER" id="PTHR21257">
    <property type="entry name" value="DELTA(14)-STEROL REDUCTASE"/>
    <property type="match status" value="1"/>
</dbReference>
<keyword evidence="12 16" id="KW-1207">Sterol metabolism</keyword>
<dbReference type="FunFam" id="1.20.120.1630:FF:000009">
    <property type="entry name" value="C-14 sterol reductase"/>
    <property type="match status" value="1"/>
</dbReference>
<comment type="similarity">
    <text evidence="2 16">Belongs to the ERG4/ERG24 family.</text>
</comment>
<evidence type="ECO:0000256" key="2">
    <source>
        <dbReference type="ARBA" id="ARBA00005402"/>
    </source>
</evidence>
<feature type="transmembrane region" description="Helical" evidence="16">
    <location>
        <begin position="148"/>
        <end position="172"/>
    </location>
</feature>
<keyword evidence="6 16" id="KW-0752">Steroid biosynthesis</keyword>
<dbReference type="HOGENOM" id="CLU_015631_0_3_1"/>
<evidence type="ECO:0000256" key="12">
    <source>
        <dbReference type="ARBA" id="ARBA00023166"/>
    </source>
</evidence>
<dbReference type="RefSeq" id="XP_007374303.1">
    <property type="nucleotide sequence ID" value="XM_007374241.1"/>
</dbReference>
<evidence type="ECO:0000256" key="8">
    <source>
        <dbReference type="ARBA" id="ARBA00023002"/>
    </source>
</evidence>
<keyword evidence="7 16" id="KW-1133">Transmembrane helix</keyword>
<dbReference type="Gene3D" id="1.20.120.1630">
    <property type="match status" value="1"/>
</dbReference>
<dbReference type="GO" id="GO:0006696">
    <property type="term" value="P:ergosterol biosynthetic process"/>
    <property type="evidence" value="ECO:0007669"/>
    <property type="project" value="EnsemblFungi"/>
</dbReference>
<feature type="transmembrane region" description="Helical" evidence="16">
    <location>
        <begin position="73"/>
        <end position="90"/>
    </location>
</feature>
<dbReference type="OrthoDB" id="10262235at2759"/>
<comment type="caution">
    <text evidence="16">Lacks conserved residue(s) required for the propagation of feature annotation.</text>
</comment>
<feature type="transmembrane region" description="Helical" evidence="16">
    <location>
        <begin position="311"/>
        <end position="330"/>
    </location>
</feature>
<dbReference type="FunCoup" id="G3AMD7">
    <property type="interactions" value="500"/>
</dbReference>
<feature type="transmembrane region" description="Helical" evidence="16">
    <location>
        <begin position="268"/>
        <end position="291"/>
    </location>
</feature>
<keyword evidence="11 16" id="KW-0472">Membrane</keyword>
<dbReference type="InterPro" id="IPR001171">
    <property type="entry name" value="ERG24_DHCR-like"/>
</dbReference>
<name>G3AMD7_SPAPN</name>
<keyword evidence="13 16" id="KW-0753">Steroid metabolism</keyword>
<evidence type="ECO:0000256" key="4">
    <source>
        <dbReference type="ARBA" id="ARBA00022692"/>
    </source>
</evidence>
<evidence type="ECO:0000256" key="5">
    <source>
        <dbReference type="ARBA" id="ARBA00022857"/>
    </source>
</evidence>
<dbReference type="OMA" id="EWCELRP"/>
<reference evidence="17 18" key="1">
    <citation type="journal article" date="2011" name="Proc. Natl. Acad. Sci. U.S.A.">
        <title>Comparative genomics of xylose-fermenting fungi for enhanced biofuel production.</title>
        <authorList>
            <person name="Wohlbach D.J."/>
            <person name="Kuo A."/>
            <person name="Sato T.K."/>
            <person name="Potts K.M."/>
            <person name="Salamov A.A."/>
            <person name="LaButti K.M."/>
            <person name="Sun H."/>
            <person name="Clum A."/>
            <person name="Pangilinan J.L."/>
            <person name="Lindquist E.A."/>
            <person name="Lucas S."/>
            <person name="Lapidus A."/>
            <person name="Jin M."/>
            <person name="Gunawan C."/>
            <person name="Balan V."/>
            <person name="Dale B.E."/>
            <person name="Jeffries T.W."/>
            <person name="Zinkel R."/>
            <person name="Barry K.W."/>
            <person name="Grigoriev I.V."/>
            <person name="Gasch A.P."/>
        </authorList>
    </citation>
    <scope>NUCLEOTIDE SEQUENCE [LARGE SCALE GENOMIC DNA]</scope>
    <source>
        <strain evidence="18">NRRL Y-27907 / 11-Y1</strain>
    </source>
</reference>
<keyword evidence="5" id="KW-0521">NADP</keyword>
<dbReference type="InParanoid" id="G3AMD7"/>
<proteinExistence type="inferred from homology"/>
<keyword evidence="10 16" id="KW-0443">Lipid metabolism</keyword>
<dbReference type="STRING" id="619300.G3AMD7"/>
<evidence type="ECO:0000313" key="18">
    <source>
        <dbReference type="Proteomes" id="UP000000709"/>
    </source>
</evidence>
<keyword evidence="8 16" id="KW-0560">Oxidoreductase</keyword>
<evidence type="ECO:0000256" key="14">
    <source>
        <dbReference type="ARBA" id="ARBA00052254"/>
    </source>
</evidence>
<sequence>MSLNPPTTHREFSGLPGAIGITLGLPTLITFFALITNQTYSIQGINLDINAVLNQLPNSTEGWIALCFDKQCWLAYLAWFGILVALDFILPGTAAQGVELRDGSKLNYKINGPAVSSVFVAVLLARAWQVKGYFLPELQFVYDHQLELTLVTTIFSMLLAVFVYVCSFIPLTKPNGKGTHERILSVNGNTRNPIYDWFIGRELNPRIGTWDIKLFCELRPGMLLWLLINLSCVHQQYHQLGKVTDSLILVNLLQAFYIFDGVLNENGLLTMIDVTTDGFGFMLSFGDLAWVPWAYSLQSRYLSCPGNEIELGWTNLSLIVLVKVVGFYIFRSANKQKSDFRSGKLDHLKSIQTKTGSKLLIDGWWGLSQHINYFGDWLIGWSWCLPTGFQTPLTYFYVIYFGTLLLHRQIRDETKCRGKYGKDWEKYEKLVPYKIIPYIY</sequence>
<feature type="transmembrane region" description="Helical" evidence="16">
    <location>
        <begin position="110"/>
        <end position="128"/>
    </location>
</feature>
<dbReference type="PROSITE" id="PS01018">
    <property type="entry name" value="STEROL_REDUCT_2"/>
    <property type="match status" value="1"/>
</dbReference>
<evidence type="ECO:0000256" key="10">
    <source>
        <dbReference type="ARBA" id="ARBA00023098"/>
    </source>
</evidence>
<evidence type="ECO:0000256" key="3">
    <source>
        <dbReference type="ARBA" id="ARBA00022516"/>
    </source>
</evidence>
<dbReference type="EMBL" id="GL996501">
    <property type="protein sequence ID" value="EGW32788.1"/>
    <property type="molecule type" value="Genomic_DNA"/>
</dbReference>
<comment type="subcellular location">
    <subcellularLocation>
        <location evidence="1">Membrane</location>
        <topology evidence="1">Multi-pass membrane protein</topology>
    </subcellularLocation>
</comment>
<evidence type="ECO:0000256" key="6">
    <source>
        <dbReference type="ARBA" id="ARBA00022955"/>
    </source>
</evidence>
<keyword evidence="18" id="KW-1185">Reference proteome</keyword>